<dbReference type="PROSITE" id="PS51257">
    <property type="entry name" value="PROKAR_LIPOPROTEIN"/>
    <property type="match status" value="1"/>
</dbReference>
<reference evidence="9 10" key="1">
    <citation type="submission" date="2021-03" db="EMBL/GenBank/DDBJ databases">
        <title>Pseudidiomarina terrestris, a new bacterium isolated from saline soil.</title>
        <authorList>
            <person name="Galisteo C."/>
            <person name="De La Haba R."/>
            <person name="Sanchez-Porro C."/>
            <person name="Ventosa A."/>
        </authorList>
    </citation>
    <scope>NUCLEOTIDE SEQUENCE [LARGE SCALE GENOMIC DNA]</scope>
    <source>
        <strain evidence="10">1APR75-15</strain>
    </source>
</reference>
<dbReference type="SUPFAM" id="SSF53187">
    <property type="entry name" value="Zn-dependent exopeptidases"/>
    <property type="match status" value="1"/>
</dbReference>
<dbReference type="EMBL" id="JAGGJC010000001">
    <property type="protein sequence ID" value="MDN7128508.1"/>
    <property type="molecule type" value="Genomic_DNA"/>
</dbReference>
<evidence type="ECO:0000256" key="1">
    <source>
        <dbReference type="ARBA" id="ARBA00022438"/>
    </source>
</evidence>
<dbReference type="InterPro" id="IPR045175">
    <property type="entry name" value="M28_fam"/>
</dbReference>
<dbReference type="PANTHER" id="PTHR12147:SF56">
    <property type="entry name" value="AMINOPEPTIDASE YDR415C-RELATED"/>
    <property type="match status" value="1"/>
</dbReference>
<dbReference type="Gene3D" id="3.50.30.30">
    <property type="match status" value="1"/>
</dbReference>
<name>A0ABT8MEZ3_9GAMM</name>
<protein>
    <submittedName>
        <fullName evidence="9">M28 family peptidase</fullName>
    </submittedName>
</protein>
<evidence type="ECO:0000313" key="9">
    <source>
        <dbReference type="EMBL" id="MDN7128508.1"/>
    </source>
</evidence>
<accession>A0ABT8MEZ3</accession>
<sequence>MKKISVLAASLLIVACSPASEPEPSTSPQMEVDPYSFNENYRDYLATLSSDEFEGRAPASKGEELTVEFVTDKFRSWGLKPFNEETGSYRQEVPLVKMTPYSVSEMTFSDSDLSAFSYKQDMMAWSPRVQEEVSLDGSEMVFAGYGIVAPEFGWNDYEGLDVAGKTVVVLVNDPGYDTGDPEVFNGKAMTYYGRWTYKFEEASRQGAAGIIVIHETGPAGYGWGVIAGGSPVRFDLARENKNMDRTEIEGWITQEAADKLFARVGSSYTEMREQAQQPDFQPVALNTAMSITVQSDFEYLNSPNLIGYIEGSKAPEEHVIYMAHWDHLGMNPISSDDQIYNGAQDNASGTAGVLALAEFYASQPQPERSVVFVLVTAEERGLLGSNWYANNPMLPLSQAVAGINMDVLNVYGPMQDMVVVGHGNSELEEYLGKYVEQQGRYVAPEPTPEAGSFYRSDHFNLAKRGVPMLYAKGGNDHVEFGVEYGKEKRAEYVQVAYHKPADEYDPEWDLRGVQQDLWLYYWIGNELANSDSWPNWYAGNEFRATRDATADQRQ</sequence>
<evidence type="ECO:0000256" key="2">
    <source>
        <dbReference type="ARBA" id="ARBA00022670"/>
    </source>
</evidence>
<keyword evidence="10" id="KW-1185">Reference proteome</keyword>
<evidence type="ECO:0000259" key="8">
    <source>
        <dbReference type="Pfam" id="PF04389"/>
    </source>
</evidence>
<dbReference type="Gene3D" id="3.40.630.10">
    <property type="entry name" value="Zn peptidases"/>
    <property type="match status" value="1"/>
</dbReference>
<dbReference type="InterPro" id="IPR007484">
    <property type="entry name" value="Peptidase_M28"/>
</dbReference>
<dbReference type="RefSeq" id="WP_301834210.1">
    <property type="nucleotide sequence ID" value="NZ_JAGGJC010000001.1"/>
</dbReference>
<evidence type="ECO:0000256" key="3">
    <source>
        <dbReference type="ARBA" id="ARBA00022723"/>
    </source>
</evidence>
<keyword evidence="6" id="KW-0862">Zinc</keyword>
<organism evidence="9 10">
    <name type="scientific">Pseudidiomarina terrestris</name>
    <dbReference type="NCBI Taxonomy" id="2820060"/>
    <lineage>
        <taxon>Bacteria</taxon>
        <taxon>Pseudomonadati</taxon>
        <taxon>Pseudomonadota</taxon>
        <taxon>Gammaproteobacteria</taxon>
        <taxon>Alteromonadales</taxon>
        <taxon>Idiomarinaceae</taxon>
        <taxon>Pseudidiomarina</taxon>
    </lineage>
</organism>
<gene>
    <name evidence="9" type="ORF">J6I92_01270</name>
</gene>
<dbReference type="CDD" id="cd05660">
    <property type="entry name" value="M28_like_PA"/>
    <property type="match status" value="1"/>
</dbReference>
<keyword evidence="3" id="KW-0479">Metal-binding</keyword>
<keyword evidence="5" id="KW-0378">Hydrolase</keyword>
<evidence type="ECO:0000313" key="10">
    <source>
        <dbReference type="Proteomes" id="UP001169491"/>
    </source>
</evidence>
<proteinExistence type="predicted"/>
<feature type="domain" description="Peptidase M28" evidence="8">
    <location>
        <begin position="304"/>
        <end position="519"/>
    </location>
</feature>
<dbReference type="Proteomes" id="UP001169491">
    <property type="component" value="Unassembled WGS sequence"/>
</dbReference>
<feature type="signal peptide" evidence="7">
    <location>
        <begin position="1"/>
        <end position="19"/>
    </location>
</feature>
<dbReference type="InterPro" id="IPR046450">
    <property type="entry name" value="PA_dom_sf"/>
</dbReference>
<comment type="caution">
    <text evidence="9">The sequence shown here is derived from an EMBL/GenBank/DDBJ whole genome shotgun (WGS) entry which is preliminary data.</text>
</comment>
<evidence type="ECO:0000256" key="7">
    <source>
        <dbReference type="SAM" id="SignalP"/>
    </source>
</evidence>
<evidence type="ECO:0000256" key="6">
    <source>
        <dbReference type="ARBA" id="ARBA00022833"/>
    </source>
</evidence>
<dbReference type="SUPFAM" id="SSF52025">
    <property type="entry name" value="PA domain"/>
    <property type="match status" value="1"/>
</dbReference>
<evidence type="ECO:0000256" key="5">
    <source>
        <dbReference type="ARBA" id="ARBA00022801"/>
    </source>
</evidence>
<keyword evidence="1" id="KW-0031">Aminopeptidase</keyword>
<feature type="chain" id="PRO_5045329863" evidence="7">
    <location>
        <begin position="20"/>
        <end position="554"/>
    </location>
</feature>
<keyword evidence="4 7" id="KW-0732">Signal</keyword>
<evidence type="ECO:0000256" key="4">
    <source>
        <dbReference type="ARBA" id="ARBA00022729"/>
    </source>
</evidence>
<dbReference type="Pfam" id="PF04389">
    <property type="entry name" value="Peptidase_M28"/>
    <property type="match status" value="1"/>
</dbReference>
<dbReference type="CDD" id="cd04821">
    <property type="entry name" value="PA_M28_1_2"/>
    <property type="match status" value="1"/>
</dbReference>
<dbReference type="PANTHER" id="PTHR12147">
    <property type="entry name" value="METALLOPEPTIDASE M28 FAMILY MEMBER"/>
    <property type="match status" value="1"/>
</dbReference>
<keyword evidence="2" id="KW-0645">Protease</keyword>